<accession>A0A4R5FDS1</accession>
<dbReference type="Pfam" id="PF13521">
    <property type="entry name" value="AAA_28"/>
    <property type="match status" value="1"/>
</dbReference>
<comment type="caution">
    <text evidence="3">The sequence shown here is derived from an EMBL/GenBank/DDBJ whole genome shotgun (WGS) entry which is preliminary data.</text>
</comment>
<sequence>MEENLRQLSIGATKIIKIALFGPESTGKTTLAKQLADYYKTEWVPEYAREYLQEKWDVHQQICAIDDMLPIALGQTKLENESALIANKYLFCDTNLMVTKVFSEVYYDYCDPLLDQAAREHEYDLFFLTDIDVPWEKDDLRDSPEERESVFAIFKQSLIDNKKPFVILSGDKKLRLEKAIAIINDLAKAKEMGFSSVDFIQIQEHGIPIENIQKQLKFLQNGISKIDLVDPATLFNGILKLSETDFKQKAAFFDANKTNLKLEKFVPASGAASRMFKFLIAFLNEFDVENESINAYINRKKDTELSIFIVGMEKFPFFEAIDKQLKEEFADFDSLDSSYKNYYFIKLLLASDYFDFANKPKAILPFHKYKTHIATPVEEHLNECTHYASSNNNSYLHFTVSESHQEQFESVIDSIKNKIEKESGTSIDVTYSYQNKSTDTIAVDLENKPFREENGELVFRPGGHGALIDNLNNLDSDIIFIKNIDNVIQNNIEKIALYKKALAGILMEVQGEVFKYLQSIDTHEVEQKYIDEIILFLEEKLNIKIQDDFYTCSLESKITQIKGYLNRPMRVCGMVKNEGEPGGGPFWVRNEKGAISLQIVESYQVDFSNKNQSEIITRATHFNPVDLVCGIKNYKKEKFDLTQFIDYNSGFIVEKNKNGTELKGYELPGLWNGAMANWITIFVQVPLITFNPVKNVNDLLKPAHQP</sequence>
<organism evidence="3 4">
    <name type="scientific">Flavobacterium rhamnosiphilum</name>
    <dbReference type="NCBI Taxonomy" id="2541724"/>
    <lineage>
        <taxon>Bacteria</taxon>
        <taxon>Pseudomonadati</taxon>
        <taxon>Bacteroidota</taxon>
        <taxon>Flavobacteriia</taxon>
        <taxon>Flavobacteriales</taxon>
        <taxon>Flavobacteriaceae</taxon>
        <taxon>Flavobacterium</taxon>
    </lineage>
</organism>
<protein>
    <submittedName>
        <fullName evidence="3">DUF4301 family protein</fullName>
    </submittedName>
</protein>
<dbReference type="InterPro" id="IPR025393">
    <property type="entry name" value="DUF4301"/>
</dbReference>
<evidence type="ECO:0000259" key="1">
    <source>
        <dbReference type="Pfam" id="PF13521"/>
    </source>
</evidence>
<dbReference type="Pfam" id="PF14134">
    <property type="entry name" value="DUF4301"/>
    <property type="match status" value="1"/>
</dbReference>
<dbReference type="PANTHER" id="PTHR37512">
    <property type="entry name" value="TRIFUNCTIONAL NAD BIOSYNTHESIS/REGULATOR PROTEIN NADR"/>
    <property type="match status" value="1"/>
</dbReference>
<evidence type="ECO:0000313" key="3">
    <source>
        <dbReference type="EMBL" id="TDE46985.1"/>
    </source>
</evidence>
<dbReference type="PANTHER" id="PTHR37512:SF1">
    <property type="entry name" value="NADR_TTD14 AAA DOMAIN-CONTAINING PROTEIN"/>
    <property type="match status" value="1"/>
</dbReference>
<evidence type="ECO:0000259" key="2">
    <source>
        <dbReference type="Pfam" id="PF14134"/>
    </source>
</evidence>
<keyword evidence="4" id="KW-1185">Reference proteome</keyword>
<dbReference type="AlphaFoldDB" id="A0A4R5FDS1"/>
<reference evidence="3 4" key="1">
    <citation type="submission" date="2019-03" db="EMBL/GenBank/DDBJ databases">
        <title>Novel species of Flavobacterium.</title>
        <authorList>
            <person name="Liu Q."/>
            <person name="Xin Y.-H."/>
        </authorList>
    </citation>
    <scope>NUCLEOTIDE SEQUENCE [LARGE SCALE GENOMIC DNA]</scope>
    <source>
        <strain evidence="3 4">LB3P52</strain>
    </source>
</reference>
<dbReference type="SUPFAM" id="SSF53448">
    <property type="entry name" value="Nucleotide-diphospho-sugar transferases"/>
    <property type="match status" value="2"/>
</dbReference>
<evidence type="ECO:0000313" key="4">
    <source>
        <dbReference type="Proteomes" id="UP000294814"/>
    </source>
</evidence>
<name>A0A4R5FDS1_9FLAO</name>
<dbReference type="Proteomes" id="UP000294814">
    <property type="component" value="Unassembled WGS sequence"/>
</dbReference>
<dbReference type="Gene3D" id="3.40.50.300">
    <property type="entry name" value="P-loop containing nucleotide triphosphate hydrolases"/>
    <property type="match status" value="1"/>
</dbReference>
<dbReference type="InterPro" id="IPR052735">
    <property type="entry name" value="NAD_biosynth-regulator"/>
</dbReference>
<dbReference type="RefSeq" id="WP_131914922.1">
    <property type="nucleotide sequence ID" value="NZ_SMLG01000001.1"/>
</dbReference>
<dbReference type="OrthoDB" id="5572060at2"/>
<dbReference type="InterPro" id="IPR029044">
    <property type="entry name" value="Nucleotide-diphossugar_trans"/>
</dbReference>
<feature type="domain" description="NadR/Ttd14 AAA" evidence="1">
    <location>
        <begin position="17"/>
        <end position="171"/>
    </location>
</feature>
<gene>
    <name evidence="3" type="ORF">E0I26_02550</name>
</gene>
<dbReference type="InterPro" id="IPR038727">
    <property type="entry name" value="NadR/Ttd14_AAA_dom"/>
</dbReference>
<dbReference type="EMBL" id="SMLG01000001">
    <property type="protein sequence ID" value="TDE46985.1"/>
    <property type="molecule type" value="Genomic_DNA"/>
</dbReference>
<dbReference type="SUPFAM" id="SSF52540">
    <property type="entry name" value="P-loop containing nucleoside triphosphate hydrolases"/>
    <property type="match status" value="1"/>
</dbReference>
<feature type="domain" description="DUF4301" evidence="2">
    <location>
        <begin position="198"/>
        <end position="705"/>
    </location>
</feature>
<proteinExistence type="predicted"/>
<dbReference type="InterPro" id="IPR027417">
    <property type="entry name" value="P-loop_NTPase"/>
</dbReference>